<sequence length="90" mass="10343">MIKLTRLDGSELHVNPDLIETIEETPDTHITLSNGNRYLVLEKSCAIVDMIVAYNARIMRRAASGTPKKYLFKRRRSAYRLCCSIDNRTN</sequence>
<dbReference type="PANTHER" id="PTHR39185:SF1">
    <property type="entry name" value="SWARMING MOTILITY PROTEIN SWRD"/>
    <property type="match status" value="1"/>
</dbReference>
<evidence type="ECO:0000313" key="2">
    <source>
        <dbReference type="Proteomes" id="UP000057609"/>
    </source>
</evidence>
<protein>
    <submittedName>
        <fullName evidence="1">Flagellar protein FlbD</fullName>
    </submittedName>
</protein>
<proteinExistence type="predicted"/>
<evidence type="ECO:0000313" key="1">
    <source>
        <dbReference type="EMBL" id="AJE02406.1"/>
    </source>
</evidence>
<dbReference type="KEGG" id="gpi:GPICK_02545"/>
<reference evidence="1 2" key="1">
    <citation type="journal article" date="2015" name="Genome Announc.">
        <title>Complete Genome of Geobacter pickeringii G13T, a Metal-Reducing Isolate from Sedimentary Kaolin Deposits.</title>
        <authorList>
            <person name="Badalamenti J.P."/>
            <person name="Bond D.R."/>
        </authorList>
    </citation>
    <scope>NUCLEOTIDE SEQUENCE [LARGE SCALE GENOMIC DNA]</scope>
    <source>
        <strain evidence="1 2">G13</strain>
    </source>
</reference>
<gene>
    <name evidence="1" type="ORF">GPICK_02545</name>
</gene>
<dbReference type="Pfam" id="PF06289">
    <property type="entry name" value="FlbD"/>
    <property type="match status" value="1"/>
</dbReference>
<keyword evidence="1" id="KW-0969">Cilium</keyword>
<dbReference type="RefSeq" id="WP_039740252.1">
    <property type="nucleotide sequence ID" value="NZ_CP009788.1"/>
</dbReference>
<dbReference type="HOGENOM" id="CLU_173020_0_0_7"/>
<dbReference type="InterPro" id="IPR009384">
    <property type="entry name" value="SwrD-like"/>
</dbReference>
<dbReference type="OrthoDB" id="9799862at2"/>
<dbReference type="AlphaFoldDB" id="A0A0B5BEC5"/>
<dbReference type="STRING" id="345632.GPICK_02545"/>
<dbReference type="EMBL" id="CP009788">
    <property type="protein sequence ID" value="AJE02406.1"/>
    <property type="molecule type" value="Genomic_DNA"/>
</dbReference>
<keyword evidence="1" id="KW-0966">Cell projection</keyword>
<name>A0A0B5BEC5_9BACT</name>
<keyword evidence="1" id="KW-0282">Flagellum</keyword>
<accession>A0A0B5BEC5</accession>
<dbReference type="Proteomes" id="UP000057609">
    <property type="component" value="Chromosome"/>
</dbReference>
<dbReference type="PANTHER" id="PTHR39185">
    <property type="entry name" value="SWARMING MOTILITY PROTEIN SWRD"/>
    <property type="match status" value="1"/>
</dbReference>
<organism evidence="1 2">
    <name type="scientific">Geobacter pickeringii</name>
    <dbReference type="NCBI Taxonomy" id="345632"/>
    <lineage>
        <taxon>Bacteria</taxon>
        <taxon>Pseudomonadati</taxon>
        <taxon>Thermodesulfobacteriota</taxon>
        <taxon>Desulfuromonadia</taxon>
        <taxon>Geobacterales</taxon>
        <taxon>Geobacteraceae</taxon>
        <taxon>Geobacter</taxon>
    </lineage>
</organism>
<keyword evidence="2" id="KW-1185">Reference proteome</keyword>